<dbReference type="EMBL" id="JAHXZJ010001119">
    <property type="protein sequence ID" value="KAH0555133.1"/>
    <property type="molecule type" value="Genomic_DNA"/>
</dbReference>
<dbReference type="Proteomes" id="UP000826195">
    <property type="component" value="Unassembled WGS sequence"/>
</dbReference>
<name>A0AAV7INF9_COTGL</name>
<reference evidence="1 2" key="1">
    <citation type="journal article" date="2021" name="J. Hered.">
        <title>A chromosome-level genome assembly of the parasitoid wasp, Cotesia glomerata (Hymenoptera: Braconidae).</title>
        <authorList>
            <person name="Pinto B.J."/>
            <person name="Weis J.J."/>
            <person name="Gamble T."/>
            <person name="Ode P.J."/>
            <person name="Paul R."/>
            <person name="Zaspel J.M."/>
        </authorList>
    </citation>
    <scope>NUCLEOTIDE SEQUENCE [LARGE SCALE GENOMIC DNA]</scope>
    <source>
        <strain evidence="1">CgM1</strain>
    </source>
</reference>
<keyword evidence="2" id="KW-1185">Reference proteome</keyword>
<dbReference type="AlphaFoldDB" id="A0AAV7INF9"/>
<evidence type="ECO:0000313" key="1">
    <source>
        <dbReference type="EMBL" id="KAH0555133.1"/>
    </source>
</evidence>
<gene>
    <name evidence="1" type="ORF">KQX54_015475</name>
</gene>
<evidence type="ECO:0000313" key="2">
    <source>
        <dbReference type="Proteomes" id="UP000826195"/>
    </source>
</evidence>
<comment type="caution">
    <text evidence="1">The sequence shown here is derived from an EMBL/GenBank/DDBJ whole genome shotgun (WGS) entry which is preliminary data.</text>
</comment>
<accession>A0AAV7INF9</accession>
<protein>
    <submittedName>
        <fullName evidence="1">Uncharacterized protein</fullName>
    </submittedName>
</protein>
<organism evidence="1 2">
    <name type="scientific">Cotesia glomerata</name>
    <name type="common">Lepidopteran parasitic wasp</name>
    <name type="synonym">Apanteles glomeratus</name>
    <dbReference type="NCBI Taxonomy" id="32391"/>
    <lineage>
        <taxon>Eukaryota</taxon>
        <taxon>Metazoa</taxon>
        <taxon>Ecdysozoa</taxon>
        <taxon>Arthropoda</taxon>
        <taxon>Hexapoda</taxon>
        <taxon>Insecta</taxon>
        <taxon>Pterygota</taxon>
        <taxon>Neoptera</taxon>
        <taxon>Endopterygota</taxon>
        <taxon>Hymenoptera</taxon>
        <taxon>Apocrita</taxon>
        <taxon>Ichneumonoidea</taxon>
        <taxon>Braconidae</taxon>
        <taxon>Microgastrinae</taxon>
        <taxon>Cotesia</taxon>
    </lineage>
</organism>
<sequence length="150" mass="17305">MLVINLRKFNQGGNKIRNSSCSIIHAYTLTWESISWVLVRRDKERQDKIPFVFLCYVINGIDSNGPLTLNLGNHLWIVFIEEFKIQDPEKHRVVSSLGAKYPESSWESGVTQSPGKLKLANWEFLAMTGKGENYQRIPQSKFTMRACREL</sequence>
<proteinExistence type="predicted"/>